<proteinExistence type="predicted"/>
<dbReference type="Proteomes" id="UP000278475">
    <property type="component" value="Unassembled WGS sequence"/>
</dbReference>
<dbReference type="PANTHER" id="PTHR37560:SF2">
    <property type="entry name" value="DUF711 DOMAIN-CONTAINING PROTEIN"/>
    <property type="match status" value="1"/>
</dbReference>
<comment type="caution">
    <text evidence="1">The sequence shown here is derived from an EMBL/GenBank/DDBJ whole genome shotgun (WGS) entry which is preliminary data.</text>
</comment>
<dbReference type="AlphaFoldDB" id="A0A497ESZ8"/>
<dbReference type="Pfam" id="PF05167">
    <property type="entry name" value="DUF711"/>
    <property type="match status" value="1"/>
</dbReference>
<dbReference type="SUPFAM" id="SSF51998">
    <property type="entry name" value="PFL-like glycyl radical enzymes"/>
    <property type="match status" value="1"/>
</dbReference>
<accession>A0A497ESZ8</accession>
<dbReference type="Gene3D" id="3.20.70.20">
    <property type="match status" value="1"/>
</dbReference>
<name>A0A497ESZ8_9CREN</name>
<evidence type="ECO:0008006" key="3">
    <source>
        <dbReference type="Google" id="ProtNLM"/>
    </source>
</evidence>
<reference evidence="1 2" key="1">
    <citation type="submission" date="2018-06" db="EMBL/GenBank/DDBJ databases">
        <title>Extensive metabolic versatility and redundancy in microbially diverse, dynamic hydrothermal sediments.</title>
        <authorList>
            <person name="Dombrowski N."/>
            <person name="Teske A."/>
            <person name="Baker B.J."/>
        </authorList>
    </citation>
    <scope>NUCLEOTIDE SEQUENCE [LARGE SCALE GENOMIC DNA]</scope>
    <source>
        <strain evidence="1">B66_G16</strain>
    </source>
</reference>
<evidence type="ECO:0000313" key="1">
    <source>
        <dbReference type="EMBL" id="RLE50357.1"/>
    </source>
</evidence>
<dbReference type="PANTHER" id="PTHR37560">
    <property type="entry name" value="UPF0210 PROTEIN SPR0218"/>
    <property type="match status" value="1"/>
</dbReference>
<sequence length="366" mass="40291">MEVRALCLHYSEGDVLRHLEDLEELLKDFTSSADKALRKRGLTKPSMRLALPQLSAPHLNDIKDLAKSLQELAEKIGLDYVGGLHVNSSGLRDVGKPLLNAIVENDRVFASSYLSKLSDIPLIARFIDSLRSYAEVGASVRFVCLMYSRVETPYLPAATTLSPTHGISAAALYASDVKRAKSISRLKPKLLDIAKRIHSLAREVASSTNLKWAKVDMSLSPWANESVAEALESLAKCSLEEPGVLSCIKTLAKVIQRLEKDVALTGFNDVMLSYAEDERLMELGAADSLSISQLMLYSMACAVGIDMLPIPSTLGIKWIKNLLLDMFTISDIKKKPLGVRLLPTNAKPGDLVNIWFFKNVPIPKMK</sequence>
<dbReference type="InterPro" id="IPR007841">
    <property type="entry name" value="UPF0210"/>
</dbReference>
<dbReference type="EMBL" id="QMQV01000007">
    <property type="protein sequence ID" value="RLE50357.1"/>
    <property type="molecule type" value="Genomic_DNA"/>
</dbReference>
<evidence type="ECO:0000313" key="2">
    <source>
        <dbReference type="Proteomes" id="UP000278475"/>
    </source>
</evidence>
<protein>
    <recommendedName>
        <fullName evidence="3">DUF711 domain-containing protein</fullName>
    </recommendedName>
</protein>
<gene>
    <name evidence="1" type="ORF">DRJ31_01520</name>
</gene>
<organism evidence="1 2">
    <name type="scientific">Thermoproteota archaeon</name>
    <dbReference type="NCBI Taxonomy" id="2056631"/>
    <lineage>
        <taxon>Archaea</taxon>
        <taxon>Thermoproteota</taxon>
    </lineage>
</organism>